<keyword evidence="1" id="KW-0408">Iron</keyword>
<reference evidence="6" key="1">
    <citation type="journal article" date="2019" name="Nat. Commun.">
        <title>Expansion of phycobilisome linker gene families in mesophilic red algae.</title>
        <authorList>
            <person name="Lee J."/>
            <person name="Kim D."/>
            <person name="Bhattacharya D."/>
            <person name="Yoon H.S."/>
        </authorList>
    </citation>
    <scope>NUCLEOTIDE SEQUENCE [LARGE SCALE GENOMIC DNA]</scope>
    <source>
        <strain evidence="6">CCMP 1328</strain>
    </source>
</reference>
<dbReference type="PROSITE" id="PS00197">
    <property type="entry name" value="2FE2S_FER_1"/>
    <property type="match status" value="1"/>
</dbReference>
<dbReference type="InterPro" id="IPR036010">
    <property type="entry name" value="2Fe-2S_ferredoxin-like_sf"/>
</dbReference>
<evidence type="ECO:0000256" key="2">
    <source>
        <dbReference type="ARBA" id="ARBA00023014"/>
    </source>
</evidence>
<sequence>MRSRAGRAWARERRMRVARAARAHERDARGGSQSGAVVARARLWQAKREKRQAHRSLGDWQLNAEASDSSGASDGDENKKDTQATATTAQGRPIDYTLLPGEIAVRFINTPSGKDIVAAAKPGDNLMAVGDSVDLRIPRGCQTGLCGACTCELEDPEWAGGSQLIRACSTAVVLAKGSDEMVIDVSRMTTQKQRGRKDPFGRFENVDTAYVAGAAPKSLSGSGPCGYCKGTGQHSCPDCDGSGICAVDETYECQICMGGGVVRCAECQGVGARRSAN</sequence>
<dbReference type="InterPro" id="IPR001041">
    <property type="entry name" value="2Fe-2S_ferredoxin-type"/>
</dbReference>
<dbReference type="Gene3D" id="3.10.20.30">
    <property type="match status" value="1"/>
</dbReference>
<dbReference type="Pfam" id="PF00111">
    <property type="entry name" value="Fer2"/>
    <property type="match status" value="1"/>
</dbReference>
<proteinExistence type="predicted"/>
<evidence type="ECO:0000256" key="3">
    <source>
        <dbReference type="SAM" id="MobiDB-lite"/>
    </source>
</evidence>
<accession>A0A5J4Z3Q4</accession>
<organism evidence="5 6">
    <name type="scientific">Porphyridium purpureum</name>
    <name type="common">Red alga</name>
    <name type="synonym">Porphyridium cruentum</name>
    <dbReference type="NCBI Taxonomy" id="35688"/>
    <lineage>
        <taxon>Eukaryota</taxon>
        <taxon>Rhodophyta</taxon>
        <taxon>Bangiophyceae</taxon>
        <taxon>Porphyridiales</taxon>
        <taxon>Porphyridiaceae</taxon>
        <taxon>Porphyridium</taxon>
    </lineage>
</organism>
<dbReference type="InterPro" id="IPR006058">
    <property type="entry name" value="2Fe2S_fd_BS"/>
</dbReference>
<evidence type="ECO:0000313" key="6">
    <source>
        <dbReference type="Proteomes" id="UP000324585"/>
    </source>
</evidence>
<dbReference type="InterPro" id="IPR012675">
    <property type="entry name" value="Beta-grasp_dom_sf"/>
</dbReference>
<feature type="domain" description="2Fe-2S ferredoxin-type" evidence="4">
    <location>
        <begin position="110"/>
        <end position="170"/>
    </location>
</feature>
<evidence type="ECO:0000259" key="4">
    <source>
        <dbReference type="Pfam" id="PF00111"/>
    </source>
</evidence>
<dbReference type="CDD" id="cd00207">
    <property type="entry name" value="fer2"/>
    <property type="match status" value="1"/>
</dbReference>
<protein>
    <recommendedName>
        <fullName evidence="4">2Fe-2S ferredoxin-type domain-containing protein</fullName>
    </recommendedName>
</protein>
<keyword evidence="1" id="KW-0001">2Fe-2S</keyword>
<name>A0A5J4Z3Q4_PORPP</name>
<dbReference type="Proteomes" id="UP000324585">
    <property type="component" value="Unassembled WGS sequence"/>
</dbReference>
<keyword evidence="2" id="KW-0411">Iron-sulfur</keyword>
<dbReference type="OrthoDB" id="4333at2759"/>
<evidence type="ECO:0000256" key="1">
    <source>
        <dbReference type="ARBA" id="ARBA00022714"/>
    </source>
</evidence>
<dbReference type="AlphaFoldDB" id="A0A5J4Z3Q4"/>
<feature type="region of interest" description="Disordered" evidence="3">
    <location>
        <begin position="48"/>
        <end position="93"/>
    </location>
</feature>
<keyword evidence="1" id="KW-0479">Metal-binding</keyword>
<evidence type="ECO:0000313" key="5">
    <source>
        <dbReference type="EMBL" id="KAA8498266.1"/>
    </source>
</evidence>
<comment type="caution">
    <text evidence="5">The sequence shown here is derived from an EMBL/GenBank/DDBJ whole genome shotgun (WGS) entry which is preliminary data.</text>
</comment>
<keyword evidence="6" id="KW-1185">Reference proteome</keyword>
<dbReference type="GO" id="GO:0051537">
    <property type="term" value="F:2 iron, 2 sulfur cluster binding"/>
    <property type="evidence" value="ECO:0007669"/>
    <property type="project" value="UniProtKB-KW"/>
</dbReference>
<feature type="compositionally biased region" description="Low complexity" evidence="3">
    <location>
        <begin position="64"/>
        <end position="73"/>
    </location>
</feature>
<gene>
    <name evidence="5" type="ORF">FVE85_5851</name>
</gene>
<dbReference type="SUPFAM" id="SSF54292">
    <property type="entry name" value="2Fe-2S ferredoxin-like"/>
    <property type="match status" value="1"/>
</dbReference>
<dbReference type="EMBL" id="VRMN01000001">
    <property type="protein sequence ID" value="KAA8498266.1"/>
    <property type="molecule type" value="Genomic_DNA"/>
</dbReference>